<evidence type="ECO:0000313" key="3">
    <source>
        <dbReference type="EMBL" id="KAJ2932954.1"/>
    </source>
</evidence>
<name>A0A9W8JHK7_9AGAR</name>
<feature type="transmembrane region" description="Helical" evidence="1">
    <location>
        <begin position="198"/>
        <end position="217"/>
    </location>
</feature>
<dbReference type="EMBL" id="JANBPK010000754">
    <property type="protein sequence ID" value="KAJ2932954.1"/>
    <property type="molecule type" value="Genomic_DNA"/>
</dbReference>
<organism evidence="3 4">
    <name type="scientific">Candolleomyces eurysporus</name>
    <dbReference type="NCBI Taxonomy" id="2828524"/>
    <lineage>
        <taxon>Eukaryota</taxon>
        <taxon>Fungi</taxon>
        <taxon>Dikarya</taxon>
        <taxon>Basidiomycota</taxon>
        <taxon>Agaricomycotina</taxon>
        <taxon>Agaricomycetes</taxon>
        <taxon>Agaricomycetidae</taxon>
        <taxon>Agaricales</taxon>
        <taxon>Agaricineae</taxon>
        <taxon>Psathyrellaceae</taxon>
        <taxon>Candolleomyces</taxon>
    </lineage>
</organism>
<accession>A0A9W8JHK7</accession>
<evidence type="ECO:0000256" key="1">
    <source>
        <dbReference type="SAM" id="Phobius"/>
    </source>
</evidence>
<proteinExistence type="predicted"/>
<sequence length="574" mass="63453">MRSKSLFFAILSSLYVTSHATNFDVCLESVKNGTFGTGKIGATDSYGNILEDVAQATGVTYDLCVKACGSGQEPFRWPQFSQQFSSWLLPWLALVSQLPFGPKDRLENLESVVLTVGSPMLAAYSLSLTVLYGRWITRHFSKYKYPNIQNAIRVLRSLQQVPLRVTNEGALLASLIVLPQNDAWWRELIEWLAFPHTWSISAVTSIAWVVIAYIFTITHSFTGDLASDFNFNPDGKGVGSLWLWLLPIVIGWLQISPKCDEDRVRSAVDRANKIAYEATNSTHGVFVTEERAIYLASGEEDEVLRCDEMVTAPIYNYARFLPWVQVVEKVSKTFGVESVSQVVAHSPHTASTSRWGSNVVSRIAIASALAFMLQWGTVGAAFIVVYYTPTTGEQDSFTFLLLFNTEGLIHRPTGLGCRSASYLLFGALSTIVWLLLLISSLLVHYVATSSPSSACTQIEPPTAPRYHGGHSYPLRLSIARHFAIFLRRLAKLLATVNALWILAACLFQFGNFFDRCYCNSSVFGRGRGAYNVIKLVASNVEPMKNAWIGGVCLAGGTAFLFVGFVNVFIKPTTS</sequence>
<keyword evidence="2" id="KW-0732">Signal</keyword>
<dbReference type="AlphaFoldDB" id="A0A9W8JHK7"/>
<comment type="caution">
    <text evidence="3">The sequence shown here is derived from an EMBL/GenBank/DDBJ whole genome shotgun (WGS) entry which is preliminary data.</text>
</comment>
<feature type="transmembrane region" description="Helical" evidence="1">
    <location>
        <begin position="546"/>
        <end position="569"/>
    </location>
</feature>
<feature type="transmembrane region" description="Helical" evidence="1">
    <location>
        <begin position="237"/>
        <end position="255"/>
    </location>
</feature>
<keyword evidence="1" id="KW-1133">Transmembrane helix</keyword>
<feature type="signal peptide" evidence="2">
    <location>
        <begin position="1"/>
        <end position="20"/>
    </location>
</feature>
<feature type="transmembrane region" description="Helical" evidence="1">
    <location>
        <begin position="422"/>
        <end position="443"/>
    </location>
</feature>
<feature type="non-terminal residue" evidence="3">
    <location>
        <position position="1"/>
    </location>
</feature>
<dbReference type="Proteomes" id="UP001140091">
    <property type="component" value="Unassembled WGS sequence"/>
</dbReference>
<feature type="chain" id="PRO_5040801599" evidence="2">
    <location>
        <begin position="21"/>
        <end position="574"/>
    </location>
</feature>
<feature type="transmembrane region" description="Helical" evidence="1">
    <location>
        <begin position="363"/>
        <end position="387"/>
    </location>
</feature>
<dbReference type="OrthoDB" id="5392263at2759"/>
<keyword evidence="1" id="KW-0812">Transmembrane</keyword>
<evidence type="ECO:0000256" key="2">
    <source>
        <dbReference type="SAM" id="SignalP"/>
    </source>
</evidence>
<keyword evidence="4" id="KW-1185">Reference proteome</keyword>
<gene>
    <name evidence="3" type="ORF">H1R20_g4115</name>
</gene>
<reference evidence="3" key="1">
    <citation type="submission" date="2022-06" db="EMBL/GenBank/DDBJ databases">
        <title>Genome Sequence of Candolleomyces eurysporus.</title>
        <authorList>
            <person name="Buettner E."/>
        </authorList>
    </citation>
    <scope>NUCLEOTIDE SEQUENCE</scope>
    <source>
        <strain evidence="3">VTCC 930004</strain>
    </source>
</reference>
<keyword evidence="1" id="KW-0472">Membrane</keyword>
<feature type="transmembrane region" description="Helical" evidence="1">
    <location>
        <begin position="489"/>
        <end position="509"/>
    </location>
</feature>
<feature type="transmembrane region" description="Helical" evidence="1">
    <location>
        <begin position="112"/>
        <end position="132"/>
    </location>
</feature>
<protein>
    <submittedName>
        <fullName evidence="3">Uncharacterized protein</fullName>
    </submittedName>
</protein>
<evidence type="ECO:0000313" key="4">
    <source>
        <dbReference type="Proteomes" id="UP001140091"/>
    </source>
</evidence>